<name>A0ABX8Z068_9BACT</name>
<dbReference type="SUPFAM" id="SSF51735">
    <property type="entry name" value="NAD(P)-binding Rossmann-fold domains"/>
    <property type="match status" value="1"/>
</dbReference>
<evidence type="ECO:0000313" key="9">
    <source>
        <dbReference type="EMBL" id="QZA58798.1"/>
    </source>
</evidence>
<dbReference type="CDD" id="cd05312">
    <property type="entry name" value="NAD_bind_1_malic_enz"/>
    <property type="match status" value="1"/>
</dbReference>
<keyword evidence="5" id="KW-0520">NAD</keyword>
<evidence type="ECO:0000256" key="6">
    <source>
        <dbReference type="RuleBase" id="RU003427"/>
    </source>
</evidence>
<keyword evidence="3 6" id="KW-0479">Metal-binding</keyword>
<evidence type="ECO:0000256" key="2">
    <source>
        <dbReference type="ARBA" id="ARBA00008785"/>
    </source>
</evidence>
<dbReference type="InterPro" id="IPR046346">
    <property type="entry name" value="Aminoacid_DH-like_N_sf"/>
</dbReference>
<dbReference type="Gene3D" id="3.40.50.720">
    <property type="entry name" value="NAD(P)-binding Rossmann-like Domain"/>
    <property type="match status" value="1"/>
</dbReference>
<evidence type="ECO:0000256" key="5">
    <source>
        <dbReference type="ARBA" id="ARBA00023027"/>
    </source>
</evidence>
<gene>
    <name evidence="9" type="ORF">RHAB15C_0000677</name>
</gene>
<dbReference type="PROSITE" id="PS00331">
    <property type="entry name" value="MALIC_ENZYMES"/>
    <property type="match status" value="1"/>
</dbReference>
<dbReference type="GO" id="GO:0016491">
    <property type="term" value="F:oxidoreductase activity"/>
    <property type="evidence" value="ECO:0007669"/>
    <property type="project" value="UniProtKB-KW"/>
</dbReference>
<dbReference type="InterPro" id="IPR037062">
    <property type="entry name" value="Malic_N_dom_sf"/>
</dbReference>
<feature type="domain" description="Malic enzyme N-terminal" evidence="8">
    <location>
        <begin position="74"/>
        <end position="254"/>
    </location>
</feature>
<dbReference type="Proteomes" id="UP000822862">
    <property type="component" value="Chromosome"/>
</dbReference>
<keyword evidence="10" id="KW-1185">Reference proteome</keyword>
<evidence type="ECO:0000256" key="1">
    <source>
        <dbReference type="ARBA" id="ARBA00001936"/>
    </source>
</evidence>
<dbReference type="PANTHER" id="PTHR23406:SF34">
    <property type="entry name" value="NAD-DEPENDENT MALIC ENZYME, MITOCHONDRIAL"/>
    <property type="match status" value="1"/>
</dbReference>
<evidence type="ECO:0000259" key="7">
    <source>
        <dbReference type="SMART" id="SM00919"/>
    </source>
</evidence>
<protein>
    <submittedName>
        <fullName evidence="9">NAD-dependent malic enzyme</fullName>
        <ecNumber evidence="9">1.1.1.38</ecNumber>
    </submittedName>
</protein>
<sequence>MKEIQTSLQSEKLLNHPTYNKGTAFTLEERDVFHLHGLLPFHVSTLEEQVIRRYQNFLTQKDQLSKYTFLSSLQDRNEVLFYRLVLDHISEMLPFIYTPTIGEVSLQFSSLYHQHRGVYLSYPLQDRIEKIIVDLPQKELDVVVVTDGERILGLGDLGIGGMAIPQGKLSLYTLFGGIHPLRTLPILLDVGTNNQTLLNDPLYLGWRYPRISDDLYYDFIDRFIKALKKRFPKVLLQWEDFSKTHAKPLLEKYQDIICSFNDDIQGTAAVTLSALLSAIQGSLLSEQKIVVFGAGSAGIGISHLIVKAMQEEGCSEQRARENFYMIDKQGLIHTGLSNLDNEQKKFARDYQSLQQWELDSSISLLEVIKQVKPTILIGVSAQAKAFTKEAVTEMGKHIENPIIFPLSNPNSRSEATPKELLHWTKGRAIIATGSPFESIDYDNKQYAIAQCNNVYIFPGIGLGAIAAQIPKITDEMFIQAAYVLSKHSCLPNLFPPLKLLREVSREIALAVIATAENQELITPMTKEIREQLVDQTIWFPSYPSYSFKQE</sequence>
<keyword evidence="4 9" id="KW-0560">Oxidoreductase</keyword>
<dbReference type="SMART" id="SM00919">
    <property type="entry name" value="Malic_M"/>
    <property type="match status" value="1"/>
</dbReference>
<feature type="domain" description="Malic enzyme NAD-binding" evidence="7">
    <location>
        <begin position="264"/>
        <end position="516"/>
    </location>
</feature>
<dbReference type="InterPro" id="IPR001891">
    <property type="entry name" value="Malic_OxRdtase"/>
</dbReference>
<dbReference type="PIRSF" id="PIRSF000106">
    <property type="entry name" value="ME"/>
    <property type="match status" value="1"/>
</dbReference>
<comment type="similarity">
    <text evidence="2 6">Belongs to the malic enzymes family.</text>
</comment>
<evidence type="ECO:0000259" key="8">
    <source>
        <dbReference type="SMART" id="SM01274"/>
    </source>
</evidence>
<dbReference type="Pfam" id="PF00390">
    <property type="entry name" value="malic"/>
    <property type="match status" value="1"/>
</dbReference>
<dbReference type="InterPro" id="IPR012302">
    <property type="entry name" value="Malic_NAD-bd"/>
</dbReference>
<dbReference type="PANTHER" id="PTHR23406">
    <property type="entry name" value="MALIC ENZYME-RELATED"/>
    <property type="match status" value="1"/>
</dbReference>
<dbReference type="InterPro" id="IPR012301">
    <property type="entry name" value="Malic_N_dom"/>
</dbReference>
<dbReference type="EC" id="1.1.1.38" evidence="9"/>
<dbReference type="Gene3D" id="3.40.50.10380">
    <property type="entry name" value="Malic enzyme, N-terminal domain"/>
    <property type="match status" value="1"/>
</dbReference>
<dbReference type="SUPFAM" id="SSF53223">
    <property type="entry name" value="Aminoacid dehydrogenase-like, N-terminal domain"/>
    <property type="match status" value="1"/>
</dbReference>
<dbReference type="SMART" id="SM01274">
    <property type="entry name" value="malic"/>
    <property type="match status" value="1"/>
</dbReference>
<evidence type="ECO:0000256" key="4">
    <source>
        <dbReference type="ARBA" id="ARBA00023002"/>
    </source>
</evidence>
<proteinExistence type="inferred from homology"/>
<reference evidence="9 10" key="1">
    <citation type="submission" date="2020-01" db="EMBL/GenBank/DDBJ databases">
        <authorList>
            <person name="Sixt B."/>
            <person name="Schulz F."/>
            <person name="Kostanjsek R."/>
            <person name="Koestlbacher S."/>
            <person name="Collingro A."/>
            <person name="Toenshoff E."/>
            <person name="Horn M."/>
        </authorList>
    </citation>
    <scope>NUCLEOTIDE SEQUENCE [LARGE SCALE GENOMIC DNA]</scope>
    <source>
        <strain evidence="9 10">15C</strain>
    </source>
</reference>
<evidence type="ECO:0000256" key="3">
    <source>
        <dbReference type="ARBA" id="ARBA00022723"/>
    </source>
</evidence>
<dbReference type="PRINTS" id="PR00072">
    <property type="entry name" value="MALOXRDTASE"/>
</dbReference>
<accession>A0ABX8Z068</accession>
<dbReference type="InterPro" id="IPR036291">
    <property type="entry name" value="NAD(P)-bd_dom_sf"/>
</dbReference>
<comment type="cofactor">
    <cofactor evidence="1">
        <name>Mn(2+)</name>
        <dbReference type="ChEBI" id="CHEBI:29035"/>
    </cofactor>
</comment>
<dbReference type="EMBL" id="CP075585">
    <property type="protein sequence ID" value="QZA58798.1"/>
    <property type="molecule type" value="Genomic_DNA"/>
</dbReference>
<dbReference type="RefSeq" id="WP_194845620.1">
    <property type="nucleotide sequence ID" value="NZ_CP075585.1"/>
</dbReference>
<dbReference type="InterPro" id="IPR015884">
    <property type="entry name" value="Malic_enzyme_CS"/>
</dbReference>
<dbReference type="NCBIfam" id="NF010052">
    <property type="entry name" value="PRK13529.1"/>
    <property type="match status" value="1"/>
</dbReference>
<evidence type="ECO:0000313" key="10">
    <source>
        <dbReference type="Proteomes" id="UP000822862"/>
    </source>
</evidence>
<dbReference type="Pfam" id="PF03949">
    <property type="entry name" value="Malic_M"/>
    <property type="match status" value="1"/>
</dbReference>
<organism evidence="9 10">
    <name type="scientific">Candidatus Rhabdochlamydia porcellionis</name>
    <dbReference type="NCBI Taxonomy" id="225148"/>
    <lineage>
        <taxon>Bacteria</taxon>
        <taxon>Pseudomonadati</taxon>
        <taxon>Chlamydiota</taxon>
        <taxon>Chlamydiia</taxon>
        <taxon>Parachlamydiales</taxon>
        <taxon>Candidatus Rhabdochlamydiaceae</taxon>
        <taxon>Candidatus Rhabdochlamydia</taxon>
    </lineage>
</organism>
<reference evidence="9 10" key="2">
    <citation type="submission" date="2021-05" db="EMBL/GenBank/DDBJ databases">
        <title>Ecology and evolution of chlamydial symbionts of arthropods.</title>
        <authorList>
            <person name="Halter T."/>
            <person name="Sixt B.S."/>
            <person name="Toenshoff E.R."/>
            <person name="Koestlbacher S."/>
            <person name="Schulz F."/>
            <person name="Kostanjsek R."/>
            <person name="Collingro A."/>
            <person name="Hendrickx F."/>
            <person name="Horn M."/>
        </authorList>
    </citation>
    <scope>NUCLEOTIDE SEQUENCE [LARGE SCALE GENOMIC DNA]</scope>
    <source>
        <strain evidence="9 10">15C</strain>
    </source>
</reference>